<sequence>MLNKPLAYFIAVEERHAFRCQLNQMHECERDYVQKWILRIQPRNCEPFEAAVAVASIYNLKGKLTGLHWMVCDMTHIWQQPLSAL</sequence>
<dbReference type="RefSeq" id="WP_190944590.1">
    <property type="nucleotide sequence ID" value="NZ_JACJSI010000132.1"/>
</dbReference>
<dbReference type="EMBL" id="JACJSI010000132">
    <property type="protein sequence ID" value="MBD2534063.1"/>
    <property type="molecule type" value="Genomic_DNA"/>
</dbReference>
<comment type="caution">
    <text evidence="1">The sequence shown here is derived from an EMBL/GenBank/DDBJ whole genome shotgun (WGS) entry which is preliminary data.</text>
</comment>
<dbReference type="Proteomes" id="UP000623440">
    <property type="component" value="Unassembled WGS sequence"/>
</dbReference>
<organism evidence="1 2">
    <name type="scientific">Nostoc flagelliforme FACHB-838</name>
    <dbReference type="NCBI Taxonomy" id="2692904"/>
    <lineage>
        <taxon>Bacteria</taxon>
        <taxon>Bacillati</taxon>
        <taxon>Cyanobacteriota</taxon>
        <taxon>Cyanophyceae</taxon>
        <taxon>Nostocales</taxon>
        <taxon>Nostocaceae</taxon>
        <taxon>Nostoc</taxon>
    </lineage>
</organism>
<reference evidence="1 2" key="1">
    <citation type="journal article" date="2020" name="ISME J.">
        <title>Comparative genomics reveals insights into cyanobacterial evolution and habitat adaptation.</title>
        <authorList>
            <person name="Chen M.Y."/>
            <person name="Teng W.K."/>
            <person name="Zhao L."/>
            <person name="Hu C.X."/>
            <person name="Zhou Y.K."/>
            <person name="Han B.P."/>
            <person name="Song L.R."/>
            <person name="Shu W.S."/>
        </authorList>
    </citation>
    <scope>NUCLEOTIDE SEQUENCE [LARGE SCALE GENOMIC DNA]</scope>
    <source>
        <strain evidence="1 2">FACHB-838</strain>
    </source>
</reference>
<proteinExistence type="predicted"/>
<gene>
    <name evidence="1" type="ORF">H6G97_32810</name>
</gene>
<keyword evidence="2" id="KW-1185">Reference proteome</keyword>
<protein>
    <recommendedName>
        <fullName evidence="3">Transposase</fullName>
    </recommendedName>
</protein>
<evidence type="ECO:0000313" key="1">
    <source>
        <dbReference type="EMBL" id="MBD2534063.1"/>
    </source>
</evidence>
<name>A0ABR8DY43_9NOSO</name>
<evidence type="ECO:0008006" key="3">
    <source>
        <dbReference type="Google" id="ProtNLM"/>
    </source>
</evidence>
<evidence type="ECO:0000313" key="2">
    <source>
        <dbReference type="Proteomes" id="UP000623440"/>
    </source>
</evidence>
<accession>A0ABR8DY43</accession>